<feature type="domain" description="Signal transduction histidine kinase internal region" evidence="2">
    <location>
        <begin position="164"/>
        <end position="242"/>
    </location>
</feature>
<sequence length="347" mass="40117">MTTNLYKGTSVAWYFCLATSFFVLLPRLLLFFLVPSHMQPFGQVGVWDLVFHFTSNFLFALAFATLLISSLNAPYRWFSQQKKWVKNSLLVFLFFTLTELFLVGYRLFPDADLAITDIRVLYYIKNSVILLTVLAFGYFMQVAQKNHRISLENEQLKRERVKGQLEALRNQLNPHFLFNALNILNVSIATNPDEAHRIVHNLSDILRYNLKIQNQHLVLLPDELEVAQSYLALHKARFGEKLVFCFQNTVTRKKWFIIPLSLQILLENAIKHNVITSNQILRITVRVDEEEKQLVVINSVNKKANPGSTGIGLKNLGNRYRLQTGRETSLFTDEQQFIVKVPLIEAP</sequence>
<comment type="caution">
    <text evidence="3">The sequence shown here is derived from an EMBL/GenBank/DDBJ whole genome shotgun (WGS) entry which is preliminary data.</text>
</comment>
<reference evidence="3 4" key="1">
    <citation type="submission" date="2020-08" db="EMBL/GenBank/DDBJ databases">
        <title>Genomic Encyclopedia of Type Strains, Phase IV (KMG-IV): sequencing the most valuable type-strain genomes for metagenomic binning, comparative biology and taxonomic classification.</title>
        <authorList>
            <person name="Goeker M."/>
        </authorList>
    </citation>
    <scope>NUCLEOTIDE SEQUENCE [LARGE SCALE GENOMIC DNA]</scope>
    <source>
        <strain evidence="3 4">DSM 105074</strain>
    </source>
</reference>
<dbReference type="PANTHER" id="PTHR34220">
    <property type="entry name" value="SENSOR HISTIDINE KINASE YPDA"/>
    <property type="match status" value="1"/>
</dbReference>
<gene>
    <name evidence="3" type="ORF">HNQ92_003565</name>
</gene>
<dbReference type="InterPro" id="IPR010559">
    <property type="entry name" value="Sig_transdc_His_kin_internal"/>
</dbReference>
<feature type="transmembrane region" description="Helical" evidence="1">
    <location>
        <begin position="46"/>
        <end position="68"/>
    </location>
</feature>
<dbReference type="EMBL" id="JACHGF010000005">
    <property type="protein sequence ID" value="MBB5285408.1"/>
    <property type="molecule type" value="Genomic_DNA"/>
</dbReference>
<evidence type="ECO:0000259" key="2">
    <source>
        <dbReference type="Pfam" id="PF06580"/>
    </source>
</evidence>
<dbReference type="GO" id="GO:0000155">
    <property type="term" value="F:phosphorelay sensor kinase activity"/>
    <property type="evidence" value="ECO:0007669"/>
    <property type="project" value="InterPro"/>
</dbReference>
<feature type="transmembrane region" description="Helical" evidence="1">
    <location>
        <begin position="89"/>
        <end position="108"/>
    </location>
</feature>
<keyword evidence="1" id="KW-0812">Transmembrane</keyword>
<accession>A0A840TYY7</accession>
<dbReference type="GO" id="GO:0016020">
    <property type="term" value="C:membrane"/>
    <property type="evidence" value="ECO:0007669"/>
    <property type="project" value="InterPro"/>
</dbReference>
<dbReference type="InterPro" id="IPR050640">
    <property type="entry name" value="Bact_2-comp_sensor_kinase"/>
</dbReference>
<evidence type="ECO:0000313" key="3">
    <source>
        <dbReference type="EMBL" id="MBB5285408.1"/>
    </source>
</evidence>
<keyword evidence="1" id="KW-0472">Membrane</keyword>
<evidence type="ECO:0000256" key="1">
    <source>
        <dbReference type="SAM" id="Phobius"/>
    </source>
</evidence>
<dbReference type="AlphaFoldDB" id="A0A840TYY7"/>
<dbReference type="Proteomes" id="UP000557307">
    <property type="component" value="Unassembled WGS sequence"/>
</dbReference>
<organism evidence="3 4">
    <name type="scientific">Rhabdobacter roseus</name>
    <dbReference type="NCBI Taxonomy" id="1655419"/>
    <lineage>
        <taxon>Bacteria</taxon>
        <taxon>Pseudomonadati</taxon>
        <taxon>Bacteroidota</taxon>
        <taxon>Cytophagia</taxon>
        <taxon>Cytophagales</taxon>
        <taxon>Cytophagaceae</taxon>
        <taxon>Rhabdobacter</taxon>
    </lineage>
</organism>
<proteinExistence type="predicted"/>
<dbReference type="PANTHER" id="PTHR34220:SF7">
    <property type="entry name" value="SENSOR HISTIDINE KINASE YPDA"/>
    <property type="match status" value="1"/>
</dbReference>
<feature type="transmembrane region" description="Helical" evidence="1">
    <location>
        <begin position="120"/>
        <end position="140"/>
    </location>
</feature>
<feature type="transmembrane region" description="Helical" evidence="1">
    <location>
        <begin position="12"/>
        <end position="34"/>
    </location>
</feature>
<name>A0A840TYY7_9BACT</name>
<protein>
    <recommendedName>
        <fullName evidence="2">Signal transduction histidine kinase internal region domain-containing protein</fullName>
    </recommendedName>
</protein>
<evidence type="ECO:0000313" key="4">
    <source>
        <dbReference type="Proteomes" id="UP000557307"/>
    </source>
</evidence>
<keyword evidence="4" id="KW-1185">Reference proteome</keyword>
<dbReference type="RefSeq" id="WP_184175512.1">
    <property type="nucleotide sequence ID" value="NZ_JACHGF010000005.1"/>
</dbReference>
<keyword evidence="1" id="KW-1133">Transmembrane helix</keyword>
<dbReference type="Pfam" id="PF06580">
    <property type="entry name" value="His_kinase"/>
    <property type="match status" value="1"/>
</dbReference>